<name>A0A9P5VP36_9FUNG</name>
<evidence type="ECO:0000313" key="3">
    <source>
        <dbReference type="Proteomes" id="UP000696485"/>
    </source>
</evidence>
<reference evidence="2" key="1">
    <citation type="journal article" date="2020" name="Fungal Divers.">
        <title>Resolving the Mortierellaceae phylogeny through synthesis of multi-gene phylogenetics and phylogenomics.</title>
        <authorList>
            <person name="Vandepol N."/>
            <person name="Liber J."/>
            <person name="Desiro A."/>
            <person name="Na H."/>
            <person name="Kennedy M."/>
            <person name="Barry K."/>
            <person name="Grigoriev I.V."/>
            <person name="Miller A.N."/>
            <person name="O'Donnell K."/>
            <person name="Stajich J.E."/>
            <person name="Bonito G."/>
        </authorList>
    </citation>
    <scope>NUCLEOTIDE SEQUENCE</scope>
    <source>
        <strain evidence="2">NVP1</strain>
    </source>
</reference>
<feature type="region of interest" description="Disordered" evidence="1">
    <location>
        <begin position="1"/>
        <end position="30"/>
    </location>
</feature>
<keyword evidence="3" id="KW-1185">Reference proteome</keyword>
<gene>
    <name evidence="2" type="ORF">BG006_000237</name>
</gene>
<sequence length="822" mass="92779">MGDSNNHHADVGKPERGLQRFESQDGDSLQSLRGSYDRALKIHYIVWDDVEATFPDIDHLLVPSSSCFFLIDNNCQLYTPLRLVVDADAIYSVERKNVGGEEVMDPHHDLIYSRDSAPPLVLSAKDEALQATLSSISGDNSLYSLLVKIRQAWKTYASTSKVMEDFNDDRYRSMALYINNVRRHRKLQESISTLMAAAGDVKSVQIEMDKVPEKVSKLQKFVAAHEILKHTVNRIDDFLKQFGLIALTLLQTFKLSIDVSDGIPYPYSLLDMDANSEDDEGSEEVKDRNDSRLVRLETFAEGSQFSATELEDLLDMAIMSLRQTVVLQAKMAPKIRRNVLSFLANDGATNVFEGLYPIIEDDGMTWLCKHHFLTMYSETDLAILSDHIQSLGGSYSMEHGAAEIKVREILSRTMDVQVHHLQLDGDGLRDHPMYTTAQGSVHVRNIVTSDNHYLKLVTFVNVTEPLGVSVSKETVTFINDRRIEEPSDEEEEEYGDHNTEAFPTLQELAAMHRYIKSVEYLTEKCQAAKFDMADGVFHGLTEVRYPVKCSEQFLYSGTLRRFVLEVGADSEYLMILGKVLNCNPDLVEVMVQTKEKDLLSQIIFCCRHFQGRVHPVQITFFDECTGHQERVVTKLVLSSKIQHADQNSGDGFDRREYSLSAVDIKILECVVDHVSEVMTDDEAAILDLISAQFPDTLANLVLNIKHLTKAGIESVQHVLSRSRIRFLRIECKATILITSAGTLEEALAPQLFQFEVINTATDRQLLSDRARETFFSIVQSSPLIEVKLVNVDLLVDQQWDTILAELGKVNLEHAQGIVMSVR</sequence>
<organism evidence="2 3">
    <name type="scientific">Podila minutissima</name>
    <dbReference type="NCBI Taxonomy" id="64525"/>
    <lineage>
        <taxon>Eukaryota</taxon>
        <taxon>Fungi</taxon>
        <taxon>Fungi incertae sedis</taxon>
        <taxon>Mucoromycota</taxon>
        <taxon>Mortierellomycotina</taxon>
        <taxon>Mortierellomycetes</taxon>
        <taxon>Mortierellales</taxon>
        <taxon>Mortierellaceae</taxon>
        <taxon>Podila</taxon>
    </lineage>
</organism>
<proteinExistence type="predicted"/>
<accession>A0A9P5VP36</accession>
<evidence type="ECO:0000256" key="1">
    <source>
        <dbReference type="SAM" id="MobiDB-lite"/>
    </source>
</evidence>
<dbReference type="Proteomes" id="UP000696485">
    <property type="component" value="Unassembled WGS sequence"/>
</dbReference>
<comment type="caution">
    <text evidence="2">The sequence shown here is derived from an EMBL/GenBank/DDBJ whole genome shotgun (WGS) entry which is preliminary data.</text>
</comment>
<dbReference type="EMBL" id="JAAAUY010000103">
    <property type="protein sequence ID" value="KAF9335367.1"/>
    <property type="molecule type" value="Genomic_DNA"/>
</dbReference>
<evidence type="ECO:0000313" key="2">
    <source>
        <dbReference type="EMBL" id="KAF9335367.1"/>
    </source>
</evidence>
<protein>
    <submittedName>
        <fullName evidence="2">Uncharacterized protein</fullName>
    </submittedName>
</protein>
<dbReference type="AlphaFoldDB" id="A0A9P5VP36"/>
<feature type="compositionally biased region" description="Basic and acidic residues" evidence="1">
    <location>
        <begin position="1"/>
        <end position="23"/>
    </location>
</feature>